<feature type="compositionally biased region" description="Pro residues" evidence="1">
    <location>
        <begin position="76"/>
        <end position="85"/>
    </location>
</feature>
<sequence length="85" mass="8900">MRERVLSVTGWATGGVCQGGAVRRRRNLTYQRPPSPPGDRPPRGAALALPYGNGAPKAWPPGRTNGATRAAEVTEGPPPTRGRGS</sequence>
<evidence type="ECO:0000313" key="2">
    <source>
        <dbReference type="EMBL" id="GGY40510.1"/>
    </source>
</evidence>
<reference evidence="3" key="1">
    <citation type="journal article" date="2019" name="Int. J. Syst. Evol. Microbiol.">
        <title>The Global Catalogue of Microorganisms (GCM) 10K type strain sequencing project: providing services to taxonomists for standard genome sequencing and annotation.</title>
        <authorList>
            <consortium name="The Broad Institute Genomics Platform"/>
            <consortium name="The Broad Institute Genome Sequencing Center for Infectious Disease"/>
            <person name="Wu L."/>
            <person name="Ma J."/>
        </authorList>
    </citation>
    <scope>NUCLEOTIDE SEQUENCE [LARGE SCALE GENOMIC DNA]</scope>
    <source>
        <strain evidence="3">JCM 4957</strain>
    </source>
</reference>
<gene>
    <name evidence="2" type="ORF">GCM10010384_54420</name>
</gene>
<dbReference type="Proteomes" id="UP000653308">
    <property type="component" value="Unassembled WGS sequence"/>
</dbReference>
<keyword evidence="3" id="KW-1185">Reference proteome</keyword>
<evidence type="ECO:0000256" key="1">
    <source>
        <dbReference type="SAM" id="MobiDB-lite"/>
    </source>
</evidence>
<accession>A0ABQ3ABH0</accession>
<feature type="region of interest" description="Disordered" evidence="1">
    <location>
        <begin position="20"/>
        <end position="85"/>
    </location>
</feature>
<evidence type="ECO:0000313" key="3">
    <source>
        <dbReference type="Proteomes" id="UP000653308"/>
    </source>
</evidence>
<protein>
    <submittedName>
        <fullName evidence="2">Uncharacterized protein</fullName>
    </submittedName>
</protein>
<organism evidence="2 3">
    <name type="scientific">Streptomyces djakartensis</name>
    <dbReference type="NCBI Taxonomy" id="68193"/>
    <lineage>
        <taxon>Bacteria</taxon>
        <taxon>Bacillati</taxon>
        <taxon>Actinomycetota</taxon>
        <taxon>Actinomycetes</taxon>
        <taxon>Kitasatosporales</taxon>
        <taxon>Streptomycetaceae</taxon>
        <taxon>Streptomyces</taxon>
    </lineage>
</organism>
<dbReference type="EMBL" id="BMWE01000018">
    <property type="protein sequence ID" value="GGY40510.1"/>
    <property type="molecule type" value="Genomic_DNA"/>
</dbReference>
<proteinExistence type="predicted"/>
<comment type="caution">
    <text evidence="2">The sequence shown here is derived from an EMBL/GenBank/DDBJ whole genome shotgun (WGS) entry which is preliminary data.</text>
</comment>
<name>A0ABQ3ABH0_9ACTN</name>